<evidence type="ECO:0000313" key="3">
    <source>
        <dbReference type="Proteomes" id="UP000784294"/>
    </source>
</evidence>
<sequence>MIRKRQVFYHLANLATDEVSLHEVTSVRRLPSSGDPVHHSALSKQLSVNSRGYGHCRDKNNENHRVSTAITSPNSYEFDSNPEQNNHLSTIASNAVTSSTSSPGDHDHNFDSIGDGIESGSTPHSRAYFASKQKGIPKADLDSKDSCLDQIKLEVISRNTTRMMPEENCPDEQMMPVTIFSRLYSPISNSQLHIFNKFLI</sequence>
<feature type="region of interest" description="Disordered" evidence="1">
    <location>
        <begin position="31"/>
        <end position="66"/>
    </location>
</feature>
<evidence type="ECO:0000313" key="2">
    <source>
        <dbReference type="EMBL" id="VEL19758.1"/>
    </source>
</evidence>
<keyword evidence="3" id="KW-1185">Reference proteome</keyword>
<evidence type="ECO:0000256" key="1">
    <source>
        <dbReference type="SAM" id="MobiDB-lite"/>
    </source>
</evidence>
<comment type="caution">
    <text evidence="2">The sequence shown here is derived from an EMBL/GenBank/DDBJ whole genome shotgun (WGS) entry which is preliminary data.</text>
</comment>
<organism evidence="2 3">
    <name type="scientific">Protopolystoma xenopodis</name>
    <dbReference type="NCBI Taxonomy" id="117903"/>
    <lineage>
        <taxon>Eukaryota</taxon>
        <taxon>Metazoa</taxon>
        <taxon>Spiralia</taxon>
        <taxon>Lophotrochozoa</taxon>
        <taxon>Platyhelminthes</taxon>
        <taxon>Monogenea</taxon>
        <taxon>Polyopisthocotylea</taxon>
        <taxon>Polystomatidea</taxon>
        <taxon>Polystomatidae</taxon>
        <taxon>Protopolystoma</taxon>
    </lineage>
</organism>
<gene>
    <name evidence="2" type="ORF">PXEA_LOCUS13198</name>
</gene>
<accession>A0A448WTD0</accession>
<dbReference type="AlphaFoldDB" id="A0A448WTD0"/>
<protein>
    <submittedName>
        <fullName evidence="2">Uncharacterized protein</fullName>
    </submittedName>
</protein>
<dbReference type="Proteomes" id="UP000784294">
    <property type="component" value="Unassembled WGS sequence"/>
</dbReference>
<name>A0A448WTD0_9PLAT</name>
<dbReference type="EMBL" id="CAAALY010043119">
    <property type="protein sequence ID" value="VEL19758.1"/>
    <property type="molecule type" value="Genomic_DNA"/>
</dbReference>
<feature type="compositionally biased region" description="Basic and acidic residues" evidence="1">
    <location>
        <begin position="55"/>
        <end position="65"/>
    </location>
</feature>
<reference evidence="2" key="1">
    <citation type="submission" date="2018-11" db="EMBL/GenBank/DDBJ databases">
        <authorList>
            <consortium name="Pathogen Informatics"/>
        </authorList>
    </citation>
    <scope>NUCLEOTIDE SEQUENCE</scope>
</reference>
<proteinExistence type="predicted"/>